<dbReference type="InterPro" id="IPR053245">
    <property type="entry name" value="MitoProcess-Associated"/>
</dbReference>
<keyword evidence="2" id="KW-0472">Membrane</keyword>
<reference evidence="3" key="1">
    <citation type="submission" date="2020-10" db="EMBL/GenBank/DDBJ databases">
        <authorList>
            <person name="Muller C M."/>
        </authorList>
    </citation>
    <scope>NUCLEOTIDE SEQUENCE</scope>
    <source>
        <strain evidence="3">THUN-12</strain>
    </source>
</reference>
<evidence type="ECO:0000256" key="1">
    <source>
        <dbReference type="PROSITE-ProRule" id="PRU00235"/>
    </source>
</evidence>
<evidence type="ECO:0000256" key="2">
    <source>
        <dbReference type="SAM" id="Phobius"/>
    </source>
</evidence>
<dbReference type="PROSITE" id="PS50012">
    <property type="entry name" value="RCC1_3"/>
    <property type="match status" value="2"/>
</dbReference>
<comment type="caution">
    <text evidence="3">The sequence shown here is derived from an EMBL/GenBank/DDBJ whole genome shotgun (WGS) entry which is preliminary data.</text>
</comment>
<sequence length="581" mass="64668">MNIFRSVSNSHLPLQCYSSTRTTIHRRIHGVGKRCLSNIARKPSTAQKIGLIFSVTISSGFLINYAGYMGMLHAEAIQLPTVEESDQLQAKSLQKRGDILSSSQIQAMNGWEYPGVYAWGNNTGRVIEDSDEPFVKTAKRIPYFDGKLFRDMKLDQNFGAAIAENGDLIQWGKEFSSENWSPSLTLRGKDLIKLAISKDRILALSSNGEVYSISPNQTDQITEPHPEKRQWFQFWKSFSDVGYRRIEPKNLSWGEKITDISSGMEHGLLLTSKGRVFSVASAFSEFPSKGQLGIPDLTWKTRPTGHFDQPHEIKSLDGFEITKIATGDYHSLVLDKAGRVFSFGDNSHGQLGNDLNSSTSTIDVPSLLPLEKLYKGTNMLQKVSNIAAGGKNSFFMIDSIRKADKSVGSSARSTRITADTWSCGQGILGSLGNGRWTHIQDTPTKINSLSGLFEYDEERNVTIPIRVAKLSVGATHVSAVLNNITNVQTENKKKPANDTVWGADVLLWGGNEFYQLGTAKRSNSCQPVSINPLDTIVSKDKVKKHRFQIMPPRKTRWNNMKSYVEQELECGRGITAVYWKA</sequence>
<name>A0A9W4GEX2_BLUGR</name>
<proteinExistence type="predicted"/>
<evidence type="ECO:0000313" key="4">
    <source>
        <dbReference type="Proteomes" id="UP000683417"/>
    </source>
</evidence>
<protein>
    <submittedName>
        <fullName evidence="3">BgTH12-01542</fullName>
    </submittedName>
</protein>
<dbReference type="AlphaFoldDB" id="A0A9W4GEX2"/>
<dbReference type="PROSITE" id="PS00626">
    <property type="entry name" value="RCC1_2"/>
    <property type="match status" value="2"/>
</dbReference>
<keyword evidence="2" id="KW-1133">Transmembrane helix</keyword>
<evidence type="ECO:0000313" key="3">
    <source>
        <dbReference type="EMBL" id="CAD6501290.1"/>
    </source>
</evidence>
<dbReference type="PANTHER" id="PTHR47563">
    <property type="entry name" value="PROTEIN FMP25, MITOCHONDRIAL"/>
    <property type="match status" value="1"/>
</dbReference>
<dbReference type="GO" id="GO:0034551">
    <property type="term" value="P:mitochondrial respiratory chain complex III assembly"/>
    <property type="evidence" value="ECO:0007669"/>
    <property type="project" value="TreeGrafter"/>
</dbReference>
<accession>A0A9W4GEX2</accession>
<dbReference type="Proteomes" id="UP000683417">
    <property type="component" value="Unassembled WGS sequence"/>
</dbReference>
<gene>
    <name evidence="3" type="ORF">BGTH12_LOCUS2648</name>
</gene>
<keyword evidence="2" id="KW-0812">Transmembrane</keyword>
<dbReference type="Pfam" id="PF13540">
    <property type="entry name" value="RCC1_2"/>
    <property type="match status" value="1"/>
</dbReference>
<feature type="transmembrane region" description="Helical" evidence="2">
    <location>
        <begin position="49"/>
        <end position="71"/>
    </location>
</feature>
<dbReference type="PANTHER" id="PTHR47563:SF1">
    <property type="entry name" value="PROTEIN FMP25, MITOCHONDRIAL"/>
    <property type="match status" value="1"/>
</dbReference>
<dbReference type="InterPro" id="IPR000408">
    <property type="entry name" value="Reg_chr_condens"/>
</dbReference>
<organism evidence="3 4">
    <name type="scientific">Blumeria graminis f. sp. triticale</name>
    <dbReference type="NCBI Taxonomy" id="1689686"/>
    <lineage>
        <taxon>Eukaryota</taxon>
        <taxon>Fungi</taxon>
        <taxon>Dikarya</taxon>
        <taxon>Ascomycota</taxon>
        <taxon>Pezizomycotina</taxon>
        <taxon>Leotiomycetes</taxon>
        <taxon>Erysiphales</taxon>
        <taxon>Erysiphaceae</taxon>
        <taxon>Blumeria</taxon>
    </lineage>
</organism>
<dbReference type="GO" id="GO:0005743">
    <property type="term" value="C:mitochondrial inner membrane"/>
    <property type="evidence" value="ECO:0007669"/>
    <property type="project" value="TreeGrafter"/>
</dbReference>
<dbReference type="EMBL" id="CAJHIT010000005">
    <property type="protein sequence ID" value="CAD6501290.1"/>
    <property type="molecule type" value="Genomic_DNA"/>
</dbReference>
<feature type="repeat" description="RCC1" evidence="1">
    <location>
        <begin position="274"/>
        <end position="337"/>
    </location>
</feature>
<feature type="repeat" description="RCC1" evidence="1">
    <location>
        <begin position="338"/>
        <end position="399"/>
    </location>
</feature>